<dbReference type="InterPro" id="IPR034660">
    <property type="entry name" value="DinB/YfiT-like"/>
</dbReference>
<evidence type="ECO:0000313" key="2">
    <source>
        <dbReference type="EMBL" id="VDC28124.1"/>
    </source>
</evidence>
<dbReference type="Gene3D" id="1.20.120.450">
    <property type="entry name" value="dinb family like domain"/>
    <property type="match status" value="1"/>
</dbReference>
<dbReference type="Pfam" id="PF12867">
    <property type="entry name" value="DinB_2"/>
    <property type="match status" value="1"/>
</dbReference>
<reference evidence="2 3" key="1">
    <citation type="submission" date="2018-11" db="EMBL/GenBank/DDBJ databases">
        <authorList>
            <person name="Criscuolo A."/>
        </authorList>
    </citation>
    <scope>NUCLEOTIDE SEQUENCE [LARGE SCALE GENOMIC DNA]</scope>
    <source>
        <strain evidence="2">ATB-66</strain>
    </source>
</reference>
<evidence type="ECO:0000313" key="3">
    <source>
        <dbReference type="Proteomes" id="UP000270468"/>
    </source>
</evidence>
<sequence>MFLKENTKIRKELYKAIEGLTDEKFNKKPSNGGWSPKQILEHLVLMETVIAKSIARELKSSESLKVMKKPIVISTNRVIKVEAPSHTLPTDDFKTVEMMKEALHESRLFLMDVYESGTKEQFREKSSKHPLFGQIPLTQWFPFVGLHEKRHIKQLKNTIEMD</sequence>
<dbReference type="RefSeq" id="WP_124070212.1">
    <property type="nucleotide sequence ID" value="NZ_CBCRXF010000005.1"/>
</dbReference>
<dbReference type="AlphaFoldDB" id="A0A3P5X2F8"/>
<accession>A0A3P5X2F8</accession>
<protein>
    <submittedName>
        <fullName evidence="2">DinB superfamily protein</fullName>
    </submittedName>
</protein>
<evidence type="ECO:0000259" key="1">
    <source>
        <dbReference type="Pfam" id="PF12867"/>
    </source>
</evidence>
<name>A0A3P5X2F8_9BACL</name>
<gene>
    <name evidence="2" type="ORF">FILTAD_01745</name>
</gene>
<dbReference type="SUPFAM" id="SSF109854">
    <property type="entry name" value="DinB/YfiT-like putative metalloenzymes"/>
    <property type="match status" value="1"/>
</dbReference>
<keyword evidence="3" id="KW-1185">Reference proteome</keyword>
<dbReference type="OrthoDB" id="5464839at2"/>
<dbReference type="EMBL" id="UXAV01000041">
    <property type="protein sequence ID" value="VDC28124.1"/>
    <property type="molecule type" value="Genomic_DNA"/>
</dbReference>
<proteinExistence type="predicted"/>
<dbReference type="InterPro" id="IPR024775">
    <property type="entry name" value="DinB-like"/>
</dbReference>
<dbReference type="Proteomes" id="UP000270468">
    <property type="component" value="Unassembled WGS sequence"/>
</dbReference>
<organism evidence="2 3">
    <name type="scientific">Filibacter tadaridae</name>
    <dbReference type="NCBI Taxonomy" id="2483811"/>
    <lineage>
        <taxon>Bacteria</taxon>
        <taxon>Bacillati</taxon>
        <taxon>Bacillota</taxon>
        <taxon>Bacilli</taxon>
        <taxon>Bacillales</taxon>
        <taxon>Caryophanaceae</taxon>
        <taxon>Filibacter</taxon>
    </lineage>
</organism>
<feature type="domain" description="DinB-like" evidence="1">
    <location>
        <begin position="8"/>
        <end position="155"/>
    </location>
</feature>